<dbReference type="SMART" id="SM00612">
    <property type="entry name" value="Kelch"/>
    <property type="match status" value="4"/>
</dbReference>
<gene>
    <name evidence="4" type="ORF">CUNI_LOCUS18950</name>
</gene>
<reference evidence="4" key="1">
    <citation type="submission" date="2021-04" db="EMBL/GenBank/DDBJ databases">
        <authorList>
            <consortium name="Molecular Ecology Group"/>
        </authorList>
    </citation>
    <scope>NUCLEOTIDE SEQUENCE</scope>
</reference>
<dbReference type="OrthoDB" id="45365at2759"/>
<keyword evidence="2" id="KW-0677">Repeat</keyword>
<sequence length="632" mass="71634">MAELLTNEEPNKKFFYHEHAAKLLKCLNETRERPNLCDATVTIGGSRIPVQKNVLSAASHYFRALFDYDDHIANSTEERSEPSVSDVHLDHMGIEESTFRSILDFIYTSEVKLTPNNIQDMLQAADQLLLSDLKDICCEYLDTCINAQNCIGILDFTSQLSCAWWHLKVSQFVDAHFREVTQYDEFLRLDAGRVEKLMSRTTVEVKNEDDILDIILHWYRFDPASRKNQAMDLMRRVLFVHQLSSNAQTRLTELCGVDAQDFSDLYAELQDKQTLATSVHRGFTQVIVACGGEGACRDKDEVEVKDYVRFVVPVKSKHSINNNLWVDLAPMSVPRTGHALVEVGGYMYVAGGRDSNCRILNSCEKYDPFKNCWTQVAPMNHARVGFGFVAIENHIYAIGGSNDMTDPLLSMEVYDVFTNKWKALPDMNMKRAWACYAAAGPKIFVLGGGIIGKFYESVEVFDTRSLTWYVVSPMRERRCDARAVAVGNDIYVFGGFRRIECPSAAHTGHSLKLCGTEFYSEKNDYWMPVQMRSGAHGMCTVGENSHIAGVLFDGEDILVVGELDMGREVQTVRSFNRHTNTWECLIIHKPDQQTRYQCCLLPLPKSLLYKLMQDQGKIHSINDDSVAEGVME</sequence>
<evidence type="ECO:0000259" key="3">
    <source>
        <dbReference type="PROSITE" id="PS50097"/>
    </source>
</evidence>
<evidence type="ECO:0000313" key="4">
    <source>
        <dbReference type="EMBL" id="CAG5133392.1"/>
    </source>
</evidence>
<dbReference type="Pfam" id="PF24681">
    <property type="entry name" value="Kelch_KLHDC2_KLHL20_DRC7"/>
    <property type="match status" value="1"/>
</dbReference>
<dbReference type="Gene3D" id="3.30.710.10">
    <property type="entry name" value="Potassium Channel Kv1.1, Chain A"/>
    <property type="match status" value="1"/>
</dbReference>
<evidence type="ECO:0000313" key="5">
    <source>
        <dbReference type="Proteomes" id="UP000678393"/>
    </source>
</evidence>
<dbReference type="EMBL" id="CAJHNH020006168">
    <property type="protein sequence ID" value="CAG5133392.1"/>
    <property type="molecule type" value="Genomic_DNA"/>
</dbReference>
<protein>
    <recommendedName>
        <fullName evidence="3">BTB domain-containing protein</fullName>
    </recommendedName>
</protein>
<dbReference type="InterPro" id="IPR047070">
    <property type="entry name" value="KLHL16_BTB_POZ"/>
</dbReference>
<dbReference type="PANTHER" id="PTHR45632:SF3">
    <property type="entry name" value="KELCH-LIKE PROTEIN 32"/>
    <property type="match status" value="1"/>
</dbReference>
<dbReference type="InterPro" id="IPR000210">
    <property type="entry name" value="BTB/POZ_dom"/>
</dbReference>
<dbReference type="InterPro" id="IPR006652">
    <property type="entry name" value="Kelch_1"/>
</dbReference>
<keyword evidence="1" id="KW-0880">Kelch repeat</keyword>
<feature type="domain" description="BTB" evidence="3">
    <location>
        <begin position="37"/>
        <end position="115"/>
    </location>
</feature>
<dbReference type="AlphaFoldDB" id="A0A8S3ZZ79"/>
<dbReference type="InterPro" id="IPR015915">
    <property type="entry name" value="Kelch-typ_b-propeller"/>
</dbReference>
<dbReference type="Gene3D" id="2.120.10.80">
    <property type="entry name" value="Kelch-type beta propeller"/>
    <property type="match status" value="1"/>
</dbReference>
<accession>A0A8S3ZZ79</accession>
<dbReference type="PIRSF" id="PIRSF037037">
    <property type="entry name" value="Kelch-like_protein_gigaxonin"/>
    <property type="match status" value="1"/>
</dbReference>
<evidence type="ECO:0000256" key="1">
    <source>
        <dbReference type="ARBA" id="ARBA00022441"/>
    </source>
</evidence>
<dbReference type="CDD" id="cd18245">
    <property type="entry name" value="BTB_POZ_KLHL16_gigaxonin"/>
    <property type="match status" value="1"/>
</dbReference>
<dbReference type="InterPro" id="IPR017096">
    <property type="entry name" value="BTB-kelch_protein"/>
</dbReference>
<dbReference type="Proteomes" id="UP000678393">
    <property type="component" value="Unassembled WGS sequence"/>
</dbReference>
<dbReference type="InterPro" id="IPR011705">
    <property type="entry name" value="BACK"/>
</dbReference>
<dbReference type="SUPFAM" id="SSF54695">
    <property type="entry name" value="POZ domain"/>
    <property type="match status" value="1"/>
</dbReference>
<name>A0A8S3ZZ79_9EUPU</name>
<dbReference type="Pfam" id="PF00651">
    <property type="entry name" value="BTB"/>
    <property type="match status" value="1"/>
</dbReference>
<dbReference type="InterPro" id="IPR011333">
    <property type="entry name" value="SKP1/BTB/POZ_sf"/>
</dbReference>
<dbReference type="PANTHER" id="PTHR45632">
    <property type="entry name" value="LD33804P"/>
    <property type="match status" value="1"/>
</dbReference>
<comment type="caution">
    <text evidence="4">The sequence shown here is derived from an EMBL/GenBank/DDBJ whole genome shotgun (WGS) entry which is preliminary data.</text>
</comment>
<dbReference type="SMART" id="SM00225">
    <property type="entry name" value="BTB"/>
    <property type="match status" value="1"/>
</dbReference>
<evidence type="ECO:0000256" key="2">
    <source>
        <dbReference type="ARBA" id="ARBA00022737"/>
    </source>
</evidence>
<dbReference type="Gene3D" id="1.25.40.420">
    <property type="match status" value="1"/>
</dbReference>
<organism evidence="4 5">
    <name type="scientific">Candidula unifasciata</name>
    <dbReference type="NCBI Taxonomy" id="100452"/>
    <lineage>
        <taxon>Eukaryota</taxon>
        <taxon>Metazoa</taxon>
        <taxon>Spiralia</taxon>
        <taxon>Lophotrochozoa</taxon>
        <taxon>Mollusca</taxon>
        <taxon>Gastropoda</taxon>
        <taxon>Heterobranchia</taxon>
        <taxon>Euthyneura</taxon>
        <taxon>Panpulmonata</taxon>
        <taxon>Eupulmonata</taxon>
        <taxon>Stylommatophora</taxon>
        <taxon>Helicina</taxon>
        <taxon>Helicoidea</taxon>
        <taxon>Geomitridae</taxon>
        <taxon>Candidula</taxon>
    </lineage>
</organism>
<dbReference type="SUPFAM" id="SSF117281">
    <property type="entry name" value="Kelch motif"/>
    <property type="match status" value="1"/>
</dbReference>
<dbReference type="PROSITE" id="PS50097">
    <property type="entry name" value="BTB"/>
    <property type="match status" value="1"/>
</dbReference>
<dbReference type="SMART" id="SM00875">
    <property type="entry name" value="BACK"/>
    <property type="match status" value="1"/>
</dbReference>
<keyword evidence="5" id="KW-1185">Reference proteome</keyword>
<proteinExistence type="predicted"/>
<dbReference type="Pfam" id="PF07707">
    <property type="entry name" value="BACK"/>
    <property type="match status" value="1"/>
</dbReference>